<evidence type="ECO:0000313" key="2">
    <source>
        <dbReference type="Proteomes" id="UP000824469"/>
    </source>
</evidence>
<sequence length="63" mass="7335">MNVQAEAKEFFEDFHHKSELNELKGFADWNIFMGYIILLIQAHHESLETPPCNQFDPVIACVK</sequence>
<dbReference type="Proteomes" id="UP000824469">
    <property type="component" value="Unassembled WGS sequence"/>
</dbReference>
<dbReference type="EMBL" id="JAHRHJ020003764">
    <property type="protein sequence ID" value="KAH9291220.1"/>
    <property type="molecule type" value="Genomic_DNA"/>
</dbReference>
<proteinExistence type="predicted"/>
<keyword evidence="2" id="KW-1185">Reference proteome</keyword>
<evidence type="ECO:0000313" key="1">
    <source>
        <dbReference type="EMBL" id="KAH9291220.1"/>
    </source>
</evidence>
<name>A0AA38F751_TAXCH</name>
<dbReference type="AlphaFoldDB" id="A0AA38F751"/>
<accession>A0AA38F751</accession>
<reference evidence="1 2" key="1">
    <citation type="journal article" date="2021" name="Nat. Plants">
        <title>The Taxus genome provides insights into paclitaxel biosynthesis.</title>
        <authorList>
            <person name="Xiong X."/>
            <person name="Gou J."/>
            <person name="Liao Q."/>
            <person name="Li Y."/>
            <person name="Zhou Q."/>
            <person name="Bi G."/>
            <person name="Li C."/>
            <person name="Du R."/>
            <person name="Wang X."/>
            <person name="Sun T."/>
            <person name="Guo L."/>
            <person name="Liang H."/>
            <person name="Lu P."/>
            <person name="Wu Y."/>
            <person name="Zhang Z."/>
            <person name="Ro D.K."/>
            <person name="Shang Y."/>
            <person name="Huang S."/>
            <person name="Yan J."/>
        </authorList>
    </citation>
    <scope>NUCLEOTIDE SEQUENCE [LARGE SCALE GENOMIC DNA]</scope>
    <source>
        <strain evidence="1">Ta-2019</strain>
    </source>
</reference>
<organism evidence="1 2">
    <name type="scientific">Taxus chinensis</name>
    <name type="common">Chinese yew</name>
    <name type="synonym">Taxus wallichiana var. chinensis</name>
    <dbReference type="NCBI Taxonomy" id="29808"/>
    <lineage>
        <taxon>Eukaryota</taxon>
        <taxon>Viridiplantae</taxon>
        <taxon>Streptophyta</taxon>
        <taxon>Embryophyta</taxon>
        <taxon>Tracheophyta</taxon>
        <taxon>Spermatophyta</taxon>
        <taxon>Pinopsida</taxon>
        <taxon>Pinidae</taxon>
        <taxon>Conifers II</taxon>
        <taxon>Cupressales</taxon>
        <taxon>Taxaceae</taxon>
        <taxon>Taxus</taxon>
    </lineage>
</organism>
<protein>
    <submittedName>
        <fullName evidence="1">Uncharacterized protein</fullName>
    </submittedName>
</protein>
<gene>
    <name evidence="1" type="ORF">KI387_043590</name>
</gene>
<feature type="non-terminal residue" evidence="1">
    <location>
        <position position="63"/>
    </location>
</feature>
<comment type="caution">
    <text evidence="1">The sequence shown here is derived from an EMBL/GenBank/DDBJ whole genome shotgun (WGS) entry which is preliminary data.</text>
</comment>